<dbReference type="Gene3D" id="3.40.50.2300">
    <property type="match status" value="1"/>
</dbReference>
<feature type="domain" description="PRD" evidence="7">
    <location>
        <begin position="185"/>
        <end position="290"/>
    </location>
</feature>
<dbReference type="PANTHER" id="PTHR30185">
    <property type="entry name" value="CRYPTIC BETA-GLUCOSIDE BGL OPERON ANTITERMINATOR"/>
    <property type="match status" value="1"/>
</dbReference>
<evidence type="ECO:0000256" key="1">
    <source>
        <dbReference type="ARBA" id="ARBA00022679"/>
    </source>
</evidence>
<keyword evidence="4" id="KW-0804">Transcription</keyword>
<evidence type="ECO:0000256" key="3">
    <source>
        <dbReference type="ARBA" id="ARBA00023015"/>
    </source>
</evidence>
<organism evidence="8 9">
    <name type="scientific">Camelliibacillus cellulosilyticus</name>
    <dbReference type="NCBI Taxonomy" id="2174486"/>
    <lineage>
        <taxon>Bacteria</taxon>
        <taxon>Bacillati</taxon>
        <taxon>Bacillota</taxon>
        <taxon>Bacilli</taxon>
        <taxon>Bacillales</taxon>
        <taxon>Sporolactobacillaceae</taxon>
        <taxon>Camelliibacillus</taxon>
    </lineage>
</organism>
<dbReference type="Pfam" id="PF02302">
    <property type="entry name" value="PTS_IIB"/>
    <property type="match status" value="1"/>
</dbReference>
<dbReference type="SUPFAM" id="SSF52794">
    <property type="entry name" value="PTS system IIB component-like"/>
    <property type="match status" value="1"/>
</dbReference>
<dbReference type="PROSITE" id="PS51372">
    <property type="entry name" value="PRD_2"/>
    <property type="match status" value="2"/>
</dbReference>
<proteinExistence type="predicted"/>
<dbReference type="Pfam" id="PF00359">
    <property type="entry name" value="PTS_EIIA_2"/>
    <property type="match status" value="1"/>
</dbReference>
<evidence type="ECO:0000259" key="5">
    <source>
        <dbReference type="PROSITE" id="PS51094"/>
    </source>
</evidence>
<dbReference type="InterPro" id="IPR013011">
    <property type="entry name" value="PTS_EIIB_2"/>
</dbReference>
<evidence type="ECO:0000313" key="8">
    <source>
        <dbReference type="EMBL" id="MFC4620045.1"/>
    </source>
</evidence>
<dbReference type="PROSITE" id="PS51099">
    <property type="entry name" value="PTS_EIIB_TYPE_2"/>
    <property type="match status" value="1"/>
</dbReference>
<accession>A0ABV9GTS5</accession>
<dbReference type="SUPFAM" id="SSF55804">
    <property type="entry name" value="Phoshotransferase/anion transport protein"/>
    <property type="match status" value="1"/>
</dbReference>
<reference evidence="9" key="1">
    <citation type="journal article" date="2019" name="Int. J. Syst. Evol. Microbiol.">
        <title>The Global Catalogue of Microorganisms (GCM) 10K type strain sequencing project: providing services to taxonomists for standard genome sequencing and annotation.</title>
        <authorList>
            <consortium name="The Broad Institute Genomics Platform"/>
            <consortium name="The Broad Institute Genome Sequencing Center for Infectious Disease"/>
            <person name="Wu L."/>
            <person name="Ma J."/>
        </authorList>
    </citation>
    <scope>NUCLEOTIDE SEQUENCE [LARGE SCALE GENOMIC DNA]</scope>
    <source>
        <strain evidence="9">CGMCC 1.16306</strain>
    </source>
</reference>
<dbReference type="PROSITE" id="PS51094">
    <property type="entry name" value="PTS_EIIA_TYPE_2"/>
    <property type="match status" value="1"/>
</dbReference>
<comment type="caution">
    <text evidence="8">The sequence shown here is derived from an EMBL/GenBank/DDBJ whole genome shotgun (WGS) entry which is preliminary data.</text>
</comment>
<evidence type="ECO:0000256" key="2">
    <source>
        <dbReference type="ARBA" id="ARBA00022737"/>
    </source>
</evidence>
<feature type="domain" description="PRD" evidence="7">
    <location>
        <begin position="293"/>
        <end position="398"/>
    </location>
</feature>
<keyword evidence="3" id="KW-0805">Transcription regulation</keyword>
<dbReference type="Gene3D" id="3.40.930.10">
    <property type="entry name" value="Mannitol-specific EII, Chain A"/>
    <property type="match status" value="1"/>
</dbReference>
<dbReference type="InterPro" id="IPR003501">
    <property type="entry name" value="PTS_EIIB_2/3"/>
</dbReference>
<dbReference type="InterPro" id="IPR036095">
    <property type="entry name" value="PTS_EIIB-like_sf"/>
</dbReference>
<dbReference type="CDD" id="cd05568">
    <property type="entry name" value="PTS_IIB_bgl_like"/>
    <property type="match status" value="1"/>
</dbReference>
<dbReference type="Pfam" id="PF00874">
    <property type="entry name" value="PRD"/>
    <property type="match status" value="2"/>
</dbReference>
<dbReference type="InterPro" id="IPR011608">
    <property type="entry name" value="PRD"/>
</dbReference>
<sequence>MLELIIKAGGKQTPLSIATFLHVSTRTIHRDLKNIEKLLADVDLSLDKSRDSGLAIIGSNENIFRLIQTLATVKPVDLSTDERKLVLLTRLLAETEPIKLVGLAKDLDVSITTLGNYLDDLGDWLDPYEVELSRRRGVGIELIGSESAKRKALGGYFLTYFNEELIEQLFLLNDDTYTADVILYYFNRRYLREIDRIASQKIETMHPKLADSDYIGFLVQICISLQRIEKGFCLTDRDMDQTNLDDNEALQIVKEIGGHLDRHLGIALDNRDLKFLSIYLKGSKLQGADSAYYDSVLLSRSVKKLIEQVSLQLNIDLTNDFSLFQGLIAHMEPSVYRIRQNLGSYNPLTDEIKKKYPFLFMATRNGLETAFKDITFPDDETAFIVLHFGSALELKQEDVAIKALVVCPTGIGASKMLASRIKKEVEEISMIKIASITEMETIDVNDYDIVITTVRLPYSSIGYVYVSPLLSEEDIDAIHHFLGNKLQDIAKKRRLTIRKREARGASKTLSVSLESFMREIDEVQAGIRMVLRNLAVFSFNNNDEDYRQLIKDMVMACHKKGLVTDVQAVTRQLLHRESQGGLGVPETSMALFHCRHKAVKEMAFHITHLERSYELKGMHGGPVNVRNLLLLLAPEQVSQWQLEIISLISTSIVEDQEAILVFSSGNEKMIRNKLEEIFYHYLQNQMAKE</sequence>
<keyword evidence="9" id="KW-1185">Reference proteome</keyword>
<keyword evidence="1" id="KW-0808">Transferase</keyword>
<dbReference type="PANTHER" id="PTHR30185:SF18">
    <property type="entry name" value="TRANSCRIPTIONAL REGULATOR MTLR"/>
    <property type="match status" value="1"/>
</dbReference>
<feature type="domain" description="PTS EIIB type-2" evidence="6">
    <location>
        <begin position="401"/>
        <end position="490"/>
    </location>
</feature>
<dbReference type="InterPro" id="IPR050661">
    <property type="entry name" value="BglG_antiterminators"/>
</dbReference>
<protein>
    <submittedName>
        <fullName evidence="8">BglG family transcription antiterminator</fullName>
    </submittedName>
</protein>
<dbReference type="RefSeq" id="WP_376847182.1">
    <property type="nucleotide sequence ID" value="NZ_JBHSFW010000015.1"/>
</dbReference>
<keyword evidence="2" id="KW-0677">Repeat</keyword>
<dbReference type="Gene3D" id="1.10.1790.10">
    <property type="entry name" value="PRD domain"/>
    <property type="match status" value="2"/>
</dbReference>
<dbReference type="Proteomes" id="UP001596022">
    <property type="component" value="Unassembled WGS sequence"/>
</dbReference>
<evidence type="ECO:0000313" key="9">
    <source>
        <dbReference type="Proteomes" id="UP001596022"/>
    </source>
</evidence>
<gene>
    <name evidence="8" type="ORF">ACFO4N_15135</name>
</gene>
<feature type="domain" description="PTS EIIA type-2" evidence="5">
    <location>
        <begin position="528"/>
        <end position="677"/>
    </location>
</feature>
<dbReference type="InterPro" id="IPR036634">
    <property type="entry name" value="PRD_sf"/>
</dbReference>
<evidence type="ECO:0000259" key="7">
    <source>
        <dbReference type="PROSITE" id="PS51372"/>
    </source>
</evidence>
<name>A0ABV9GTS5_9BACL</name>
<dbReference type="EMBL" id="JBHSFW010000015">
    <property type="protein sequence ID" value="MFC4620045.1"/>
    <property type="molecule type" value="Genomic_DNA"/>
</dbReference>
<dbReference type="SUPFAM" id="SSF63520">
    <property type="entry name" value="PTS-regulatory domain, PRD"/>
    <property type="match status" value="2"/>
</dbReference>
<evidence type="ECO:0000256" key="4">
    <source>
        <dbReference type="ARBA" id="ARBA00023163"/>
    </source>
</evidence>
<dbReference type="InterPro" id="IPR016152">
    <property type="entry name" value="PTrfase/Anion_transptr"/>
</dbReference>
<evidence type="ECO:0000259" key="6">
    <source>
        <dbReference type="PROSITE" id="PS51099"/>
    </source>
</evidence>
<dbReference type="InterPro" id="IPR002178">
    <property type="entry name" value="PTS_EIIA_type-2_dom"/>
</dbReference>